<accession>A0A0D0AAC6</accession>
<dbReference type="Proteomes" id="UP000054485">
    <property type="component" value="Unassembled WGS sequence"/>
</dbReference>
<feature type="non-terminal residue" evidence="1">
    <location>
        <position position="57"/>
    </location>
</feature>
<feature type="non-terminal residue" evidence="1">
    <location>
        <position position="1"/>
    </location>
</feature>
<proteinExistence type="predicted"/>
<dbReference type="EMBL" id="KN835674">
    <property type="protein sequence ID" value="KIK35014.1"/>
    <property type="molecule type" value="Genomic_DNA"/>
</dbReference>
<protein>
    <submittedName>
        <fullName evidence="1">Uncharacterized protein</fullName>
    </submittedName>
</protein>
<reference evidence="2" key="2">
    <citation type="submission" date="2015-01" db="EMBL/GenBank/DDBJ databases">
        <title>Evolutionary Origins and Diversification of the Mycorrhizal Mutualists.</title>
        <authorList>
            <consortium name="DOE Joint Genome Institute"/>
            <consortium name="Mycorrhizal Genomics Consortium"/>
            <person name="Kohler A."/>
            <person name="Kuo A."/>
            <person name="Nagy L.G."/>
            <person name="Floudas D."/>
            <person name="Copeland A."/>
            <person name="Barry K.W."/>
            <person name="Cichocki N."/>
            <person name="Veneault-Fourrey C."/>
            <person name="LaButti K."/>
            <person name="Lindquist E.A."/>
            <person name="Lipzen A."/>
            <person name="Lundell T."/>
            <person name="Morin E."/>
            <person name="Murat C."/>
            <person name="Riley R."/>
            <person name="Ohm R."/>
            <person name="Sun H."/>
            <person name="Tunlid A."/>
            <person name="Henrissat B."/>
            <person name="Grigoriev I.V."/>
            <person name="Hibbett D.S."/>
            <person name="Martin F."/>
        </authorList>
    </citation>
    <scope>NUCLEOTIDE SEQUENCE [LARGE SCALE GENOMIC DNA]</scope>
    <source>
        <strain evidence="2">UH-Slu-Lm8-n1</strain>
    </source>
</reference>
<organism evidence="1 2">
    <name type="scientific">Suillus luteus UH-Slu-Lm8-n1</name>
    <dbReference type="NCBI Taxonomy" id="930992"/>
    <lineage>
        <taxon>Eukaryota</taxon>
        <taxon>Fungi</taxon>
        <taxon>Dikarya</taxon>
        <taxon>Basidiomycota</taxon>
        <taxon>Agaricomycotina</taxon>
        <taxon>Agaricomycetes</taxon>
        <taxon>Agaricomycetidae</taxon>
        <taxon>Boletales</taxon>
        <taxon>Suillineae</taxon>
        <taxon>Suillaceae</taxon>
        <taxon>Suillus</taxon>
    </lineage>
</organism>
<keyword evidence="2" id="KW-1185">Reference proteome</keyword>
<reference evidence="1 2" key="1">
    <citation type="submission" date="2014-04" db="EMBL/GenBank/DDBJ databases">
        <authorList>
            <consortium name="DOE Joint Genome Institute"/>
            <person name="Kuo A."/>
            <person name="Ruytinx J."/>
            <person name="Rineau F."/>
            <person name="Colpaert J."/>
            <person name="Kohler A."/>
            <person name="Nagy L.G."/>
            <person name="Floudas D."/>
            <person name="Copeland A."/>
            <person name="Barry K.W."/>
            <person name="Cichocki N."/>
            <person name="Veneault-Fourrey C."/>
            <person name="LaButti K."/>
            <person name="Lindquist E.A."/>
            <person name="Lipzen A."/>
            <person name="Lundell T."/>
            <person name="Morin E."/>
            <person name="Murat C."/>
            <person name="Sun H."/>
            <person name="Tunlid A."/>
            <person name="Henrissat B."/>
            <person name="Grigoriev I.V."/>
            <person name="Hibbett D.S."/>
            <person name="Martin F."/>
            <person name="Nordberg H.P."/>
            <person name="Cantor M.N."/>
            <person name="Hua S.X."/>
        </authorList>
    </citation>
    <scope>NUCLEOTIDE SEQUENCE [LARGE SCALE GENOMIC DNA]</scope>
    <source>
        <strain evidence="1 2">UH-Slu-Lm8-n1</strain>
    </source>
</reference>
<dbReference type="HOGENOM" id="CLU_3002292_0_0_1"/>
<dbReference type="InParanoid" id="A0A0D0AAC6"/>
<name>A0A0D0AAC6_9AGAM</name>
<dbReference type="AlphaFoldDB" id="A0A0D0AAC6"/>
<evidence type="ECO:0000313" key="2">
    <source>
        <dbReference type="Proteomes" id="UP000054485"/>
    </source>
</evidence>
<evidence type="ECO:0000313" key="1">
    <source>
        <dbReference type="EMBL" id="KIK35014.1"/>
    </source>
</evidence>
<sequence>VHALIQRHDSFTLTITMGNENKWFLDHTGSPTQLPVVQLLHDEPTRWDSVYVMLNRL</sequence>
<dbReference type="OrthoDB" id="2790258at2759"/>
<gene>
    <name evidence="1" type="ORF">CY34DRAFT_35062</name>
</gene>